<dbReference type="Pfam" id="PF14076">
    <property type="entry name" value="DUF4258"/>
    <property type="match status" value="1"/>
</dbReference>
<name>A0A2H0YLR9_9BACT</name>
<sequence>MIIFTNHALLKLRQRGISPEVVRKTLKSPDYTIPSYSERIIVYKKFDRLYLKVVYKVEEDNIIVITQHWEEKPKLIK</sequence>
<comment type="caution">
    <text evidence="1">The sequence shown here is derived from an EMBL/GenBank/DDBJ whole genome shotgun (WGS) entry which is preliminary data.</text>
</comment>
<evidence type="ECO:0008006" key="3">
    <source>
        <dbReference type="Google" id="ProtNLM"/>
    </source>
</evidence>
<protein>
    <recommendedName>
        <fullName evidence="3">DUF4258 domain-containing protein</fullName>
    </recommendedName>
</protein>
<organism evidence="1 2">
    <name type="scientific">Candidatus Nealsonbacteria bacterium CG08_land_8_20_14_0_20_38_20</name>
    <dbReference type="NCBI Taxonomy" id="1974705"/>
    <lineage>
        <taxon>Bacteria</taxon>
        <taxon>Candidatus Nealsoniibacteriota</taxon>
    </lineage>
</organism>
<proteinExistence type="predicted"/>
<evidence type="ECO:0000313" key="1">
    <source>
        <dbReference type="EMBL" id="PIS39438.1"/>
    </source>
</evidence>
<reference evidence="2" key="1">
    <citation type="submission" date="2017-09" db="EMBL/GenBank/DDBJ databases">
        <title>Depth-based differentiation of microbial function through sediment-hosted aquifers and enrichment of novel symbionts in the deep terrestrial subsurface.</title>
        <authorList>
            <person name="Probst A.J."/>
            <person name="Ladd B."/>
            <person name="Jarett J.K."/>
            <person name="Geller-Mcgrath D.E."/>
            <person name="Sieber C.M.K."/>
            <person name="Emerson J.B."/>
            <person name="Anantharaman K."/>
            <person name="Thomas B.C."/>
            <person name="Malmstrom R."/>
            <person name="Stieglmeier M."/>
            <person name="Klingl A."/>
            <person name="Woyke T."/>
            <person name="Ryan C.M."/>
            <person name="Banfield J.F."/>
        </authorList>
    </citation>
    <scope>NUCLEOTIDE SEQUENCE [LARGE SCALE GENOMIC DNA]</scope>
</reference>
<dbReference type="AlphaFoldDB" id="A0A2H0YLR9"/>
<evidence type="ECO:0000313" key="2">
    <source>
        <dbReference type="Proteomes" id="UP000230088"/>
    </source>
</evidence>
<dbReference type="EMBL" id="PEYD01000038">
    <property type="protein sequence ID" value="PIS39438.1"/>
    <property type="molecule type" value="Genomic_DNA"/>
</dbReference>
<accession>A0A2H0YLR9</accession>
<dbReference type="InterPro" id="IPR025354">
    <property type="entry name" value="DUF4258"/>
</dbReference>
<gene>
    <name evidence="1" type="ORF">COT33_01950</name>
</gene>
<dbReference type="Proteomes" id="UP000230088">
    <property type="component" value="Unassembled WGS sequence"/>
</dbReference>